<evidence type="ECO:0000313" key="2">
    <source>
        <dbReference type="Proteomes" id="UP000216057"/>
    </source>
</evidence>
<dbReference type="AlphaFoldDB" id="A0A261G7U1"/>
<gene>
    <name evidence="1" type="ORF">BEUL_1590</name>
</gene>
<organism evidence="1 2">
    <name type="scientific">Bifidobacterium eulemuris</name>
    <dbReference type="NCBI Taxonomy" id="1765219"/>
    <lineage>
        <taxon>Bacteria</taxon>
        <taxon>Bacillati</taxon>
        <taxon>Actinomycetota</taxon>
        <taxon>Actinomycetes</taxon>
        <taxon>Bifidobacteriales</taxon>
        <taxon>Bifidobacteriaceae</taxon>
        <taxon>Bifidobacterium</taxon>
    </lineage>
</organism>
<dbReference type="EMBL" id="MWWZ01000008">
    <property type="protein sequence ID" value="OZG67499.1"/>
    <property type="molecule type" value="Genomic_DNA"/>
</dbReference>
<protein>
    <submittedName>
        <fullName evidence="1">Uncharacterized protein</fullName>
    </submittedName>
</protein>
<dbReference type="Proteomes" id="UP000216057">
    <property type="component" value="Unassembled WGS sequence"/>
</dbReference>
<reference evidence="1 2" key="1">
    <citation type="journal article" date="2017" name="BMC Genomics">
        <title>Comparative genomic and phylogenomic analyses of the Bifidobacteriaceae family.</title>
        <authorList>
            <person name="Lugli G.A."/>
            <person name="Milani C."/>
            <person name="Turroni F."/>
            <person name="Duranti S."/>
            <person name="Mancabelli L."/>
            <person name="Mangifesta M."/>
            <person name="Ferrario C."/>
            <person name="Modesto M."/>
            <person name="Mattarelli P."/>
            <person name="Jiri K."/>
            <person name="van Sinderen D."/>
            <person name="Ventura M."/>
        </authorList>
    </citation>
    <scope>NUCLEOTIDE SEQUENCE [LARGE SCALE GENOMIC DNA]</scope>
    <source>
        <strain evidence="1 2">DSM 100216</strain>
    </source>
</reference>
<comment type="caution">
    <text evidence="1">The sequence shown here is derived from an EMBL/GenBank/DDBJ whole genome shotgun (WGS) entry which is preliminary data.</text>
</comment>
<proteinExistence type="predicted"/>
<evidence type="ECO:0000313" key="1">
    <source>
        <dbReference type="EMBL" id="OZG67499.1"/>
    </source>
</evidence>
<sequence>MQVWRVATTDDSTEPSSTRTTLDESIIAVPWHMNGDRYAIDFPWKSSAVISQMRSAQTFYYEGNLLAQHRRIEPVDGRKIRVGATRLRVRLTIGNGFRGSRQTVTTQSVKRISFPVRSPAGVKIRVRPHIGHSDIPFRARPQRQSAGCQLIIIALATVAMHSQIDDWHARPMTTKFSDG</sequence>
<accession>A0A261G7U1</accession>
<name>A0A261G7U1_9BIFI</name>